<dbReference type="InterPro" id="IPR012337">
    <property type="entry name" value="RNaseH-like_sf"/>
</dbReference>
<feature type="region of interest" description="Disordered" evidence="2">
    <location>
        <begin position="517"/>
        <end position="571"/>
    </location>
</feature>
<feature type="compositionally biased region" description="Low complexity" evidence="2">
    <location>
        <begin position="547"/>
        <end position="557"/>
    </location>
</feature>
<evidence type="ECO:0000256" key="1">
    <source>
        <dbReference type="SAM" id="Coils"/>
    </source>
</evidence>
<dbReference type="OrthoDB" id="1166510at2759"/>
<gene>
    <name evidence="4" type="primary">g232</name>
    <name evidence="4" type="ORF">C2E20_0232</name>
</gene>
<feature type="coiled-coil region" evidence="1">
    <location>
        <begin position="619"/>
        <end position="674"/>
    </location>
</feature>
<dbReference type="AlphaFoldDB" id="A0A2P6VRI8"/>
<dbReference type="Proteomes" id="UP000239649">
    <property type="component" value="Unassembled WGS sequence"/>
</dbReference>
<dbReference type="STRING" id="554055.A0A2P6VRI8"/>
<evidence type="ECO:0000313" key="4">
    <source>
        <dbReference type="EMBL" id="PSC76691.1"/>
    </source>
</evidence>
<protein>
    <submittedName>
        <fullName evidence="4">KRAB-A domain-containing 2-like</fullName>
    </submittedName>
</protein>
<sequence length="877" mass="92223">MPAPGGQPRLVHGAEGFTVETAKAWCTECPVRADMAAKKPAEKRVVHPIVAIMTLMHLAADLIDLGAGRDERYRYVLVVIDVFSRYCWLYPLASKTTIGVARHLYFQFMRTQVPAKLQTDNGLEFCGKEVKELCELFNVRHAKSMPGHPETNGCVERKNRELKNKIRALLMACPLFDWAFHVLTVMQMVNNSPTSALGGMAPTKALFGTLPSNMNLPLLDDIVRLLGFTSSAEANDADTPPAPATRKGSAAQPKRRRTLSELVLPSDSEDEASDDAALDEATLQIAATASPLGRRSTRTNAGGRLSQLVADELLDEAGEVPTRALPQRATAMRSPSGKRRAATSLLDQLAAIAAECDAADELDKVDDSSDGAGTSADAEAAAILTAHHGAHQEQVLALHVRNRQRIRSQGGKGGAEFDIGDAVLLKPASMGKVGTSTIQRKRLTCRVVGVAEQTGKYHLRCNTGLLKGTYGGGEVLRPAPAESAAELNFAADADSSEAPLVTLTAAVNAELLVTAGGKRRRTQKRAREPSPRPGSEQDNDDERSSEDGSGSESSEGAGSDRDDEAGSDAVDSEAAALAAAVQASLAQAAAAAAAAAPPQPQLSVRQQAAALLLGMGVPRDRAEKALQEAAEEAEAEFGDAAAWAEEAQVKLACLHEFEAERDELAVAMDESLREEEARKRQQKPLHEREDGEILRDFADSAVLAALLARAPASNLLAPPLRRPLLDYLQLEKRCKHWWTIARHFFQSAAHELAAQLAGEGDGGAQQAAAPPATADGNAGAAGGSAAAAAAAAAGGVPAPLPLPDEAAAVLAAALAERRAAVEAAAFSMPAGVTVPQLFSDAVPQNVQLEVVSLTDSDEEEAGGVAAQQQQQQPAGAG</sequence>
<feature type="region of interest" description="Disordered" evidence="2">
    <location>
        <begin position="854"/>
        <end position="877"/>
    </location>
</feature>
<proteinExistence type="predicted"/>
<dbReference type="PANTHER" id="PTHR37984">
    <property type="entry name" value="PROTEIN CBG26694"/>
    <property type="match status" value="1"/>
</dbReference>
<dbReference type="GO" id="GO:0015074">
    <property type="term" value="P:DNA integration"/>
    <property type="evidence" value="ECO:0007669"/>
    <property type="project" value="InterPro"/>
</dbReference>
<dbReference type="EMBL" id="LHPF02000001">
    <property type="protein sequence ID" value="PSC76691.1"/>
    <property type="molecule type" value="Genomic_DNA"/>
</dbReference>
<dbReference type="GO" id="GO:0003676">
    <property type="term" value="F:nucleic acid binding"/>
    <property type="evidence" value="ECO:0007669"/>
    <property type="project" value="InterPro"/>
</dbReference>
<feature type="compositionally biased region" description="Low complexity" evidence="2">
    <location>
        <begin position="862"/>
        <end position="877"/>
    </location>
</feature>
<dbReference type="PANTHER" id="PTHR37984:SF5">
    <property type="entry name" value="PROTEIN NYNRIN-LIKE"/>
    <property type="match status" value="1"/>
</dbReference>
<evidence type="ECO:0000313" key="5">
    <source>
        <dbReference type="Proteomes" id="UP000239649"/>
    </source>
</evidence>
<feature type="region of interest" description="Disordered" evidence="2">
    <location>
        <begin position="233"/>
        <end position="275"/>
    </location>
</feature>
<feature type="region of interest" description="Disordered" evidence="2">
    <location>
        <begin position="761"/>
        <end position="781"/>
    </location>
</feature>
<dbReference type="InterPro" id="IPR050951">
    <property type="entry name" value="Retrovirus_Pol_polyprotein"/>
</dbReference>
<dbReference type="InterPro" id="IPR001584">
    <property type="entry name" value="Integrase_cat-core"/>
</dbReference>
<dbReference type="PROSITE" id="PS50994">
    <property type="entry name" value="INTEGRASE"/>
    <property type="match status" value="1"/>
</dbReference>
<dbReference type="Gene3D" id="3.30.420.10">
    <property type="entry name" value="Ribonuclease H-like superfamily/Ribonuclease H"/>
    <property type="match status" value="1"/>
</dbReference>
<feature type="domain" description="Integrase catalytic" evidence="3">
    <location>
        <begin position="44"/>
        <end position="210"/>
    </location>
</feature>
<organism evidence="4 5">
    <name type="scientific">Micractinium conductrix</name>
    <dbReference type="NCBI Taxonomy" id="554055"/>
    <lineage>
        <taxon>Eukaryota</taxon>
        <taxon>Viridiplantae</taxon>
        <taxon>Chlorophyta</taxon>
        <taxon>core chlorophytes</taxon>
        <taxon>Trebouxiophyceae</taxon>
        <taxon>Chlorellales</taxon>
        <taxon>Chlorellaceae</taxon>
        <taxon>Chlorella clade</taxon>
        <taxon>Micractinium</taxon>
    </lineage>
</organism>
<dbReference type="SUPFAM" id="SSF53098">
    <property type="entry name" value="Ribonuclease H-like"/>
    <property type="match status" value="1"/>
</dbReference>
<name>A0A2P6VRI8_9CHLO</name>
<evidence type="ECO:0000256" key="2">
    <source>
        <dbReference type="SAM" id="MobiDB-lite"/>
    </source>
</evidence>
<evidence type="ECO:0000259" key="3">
    <source>
        <dbReference type="PROSITE" id="PS50994"/>
    </source>
</evidence>
<comment type="caution">
    <text evidence="4">The sequence shown here is derived from an EMBL/GenBank/DDBJ whole genome shotgun (WGS) entry which is preliminary data.</text>
</comment>
<dbReference type="InterPro" id="IPR036397">
    <property type="entry name" value="RNaseH_sf"/>
</dbReference>
<reference evidence="4 5" key="1">
    <citation type="journal article" date="2018" name="Plant J.">
        <title>Genome sequences of Chlorella sorokiniana UTEX 1602 and Micractinium conductrix SAG 241.80: implications to maltose excretion by a green alga.</title>
        <authorList>
            <person name="Arriola M.B."/>
            <person name="Velmurugan N."/>
            <person name="Zhang Y."/>
            <person name="Plunkett M.H."/>
            <person name="Hondzo H."/>
            <person name="Barney B.M."/>
        </authorList>
    </citation>
    <scope>NUCLEOTIDE SEQUENCE [LARGE SCALE GENOMIC DNA]</scope>
    <source>
        <strain evidence="4 5">SAG 241.80</strain>
    </source>
</reference>
<dbReference type="Pfam" id="PF00665">
    <property type="entry name" value="rve"/>
    <property type="match status" value="1"/>
</dbReference>
<keyword evidence="1" id="KW-0175">Coiled coil</keyword>
<keyword evidence="5" id="KW-1185">Reference proteome</keyword>
<accession>A0A2P6VRI8</accession>